<dbReference type="InterPro" id="IPR002931">
    <property type="entry name" value="Transglutaminase-like"/>
</dbReference>
<evidence type="ECO:0000259" key="1">
    <source>
        <dbReference type="Pfam" id="PF01841"/>
    </source>
</evidence>
<protein>
    <recommendedName>
        <fullName evidence="1">Transglutaminase-like domain-containing protein</fullName>
    </recommendedName>
</protein>
<evidence type="ECO:0000313" key="2">
    <source>
        <dbReference type="EMBL" id="KAJ3130711.1"/>
    </source>
</evidence>
<reference evidence="2" key="1">
    <citation type="submission" date="2020-05" db="EMBL/GenBank/DDBJ databases">
        <title>Phylogenomic resolution of chytrid fungi.</title>
        <authorList>
            <person name="Stajich J.E."/>
            <person name="Amses K."/>
            <person name="Simmons R."/>
            <person name="Seto K."/>
            <person name="Myers J."/>
            <person name="Bonds A."/>
            <person name="Quandt C.A."/>
            <person name="Barry K."/>
            <person name="Liu P."/>
            <person name="Grigoriev I."/>
            <person name="Longcore J.E."/>
            <person name="James T.Y."/>
        </authorList>
    </citation>
    <scope>NUCLEOTIDE SEQUENCE</scope>
    <source>
        <strain evidence="2">JEL0513</strain>
    </source>
</reference>
<accession>A0AAD5T4I9</accession>
<dbReference type="SUPFAM" id="SSF54001">
    <property type="entry name" value="Cysteine proteinases"/>
    <property type="match status" value="1"/>
</dbReference>
<keyword evidence="3" id="KW-1185">Reference proteome</keyword>
<dbReference type="AlphaFoldDB" id="A0AAD5T4I9"/>
<feature type="domain" description="Transglutaminase-like" evidence="1">
    <location>
        <begin position="131"/>
        <end position="189"/>
    </location>
</feature>
<dbReference type="Pfam" id="PF01841">
    <property type="entry name" value="Transglut_core"/>
    <property type="match status" value="1"/>
</dbReference>
<evidence type="ECO:0000313" key="3">
    <source>
        <dbReference type="Proteomes" id="UP001211907"/>
    </source>
</evidence>
<dbReference type="InterPro" id="IPR038765">
    <property type="entry name" value="Papain-like_cys_pep_sf"/>
</dbReference>
<proteinExistence type="predicted"/>
<dbReference type="Proteomes" id="UP001211907">
    <property type="component" value="Unassembled WGS sequence"/>
</dbReference>
<dbReference type="EMBL" id="JADGJH010000362">
    <property type="protein sequence ID" value="KAJ3130711.1"/>
    <property type="molecule type" value="Genomic_DNA"/>
</dbReference>
<sequence length="334" mass="37166">MADANTNDATGIDVSFYLTATHNTEIGVGEKVELGGEDDAISSICVAVRSATVHPMALRRSRSGLPVYKAMGNLATVPPQIFNDDRTLTSARAMLDTLEARRTTATTAITLTNNTILLQRTTPPHERIAVSCRGVSVLSCALLRAANIPARVRAGSSTKLNGPQETNISWDHWIVEAWDVRTRRWRLVDVDGAYVWWYDWGKNPFDLVDSDAFDYAADAWLRVREGKDDPAGFANAGGPDFGLETILWSLHYDMHCLFGNEVTYNQLPRILATVDTAGEDGNVSVKYDPKVFDTLDEDCLRKYDNAAKLMLKPDENFHLLKEIWESPLFQVIDN</sequence>
<dbReference type="Gene3D" id="3.10.620.30">
    <property type="match status" value="1"/>
</dbReference>
<organism evidence="2 3">
    <name type="scientific">Physocladia obscura</name>
    <dbReference type="NCBI Taxonomy" id="109957"/>
    <lineage>
        <taxon>Eukaryota</taxon>
        <taxon>Fungi</taxon>
        <taxon>Fungi incertae sedis</taxon>
        <taxon>Chytridiomycota</taxon>
        <taxon>Chytridiomycota incertae sedis</taxon>
        <taxon>Chytridiomycetes</taxon>
        <taxon>Chytridiales</taxon>
        <taxon>Chytriomycetaceae</taxon>
        <taxon>Physocladia</taxon>
    </lineage>
</organism>
<name>A0AAD5T4I9_9FUNG</name>
<gene>
    <name evidence="2" type="ORF">HK100_007652</name>
</gene>
<comment type="caution">
    <text evidence="2">The sequence shown here is derived from an EMBL/GenBank/DDBJ whole genome shotgun (WGS) entry which is preliminary data.</text>
</comment>